<dbReference type="InterPro" id="IPR041602">
    <property type="entry name" value="Quercetinase_C"/>
</dbReference>
<dbReference type="Pfam" id="PF17954">
    <property type="entry name" value="Pirin_C_2"/>
    <property type="match status" value="1"/>
</dbReference>
<evidence type="ECO:0000313" key="6">
    <source>
        <dbReference type="EMBL" id="TYL85549.1"/>
    </source>
</evidence>
<feature type="binding site" evidence="2">
    <location>
        <position position="57"/>
    </location>
    <ligand>
        <name>Fe cation</name>
        <dbReference type="ChEBI" id="CHEBI:24875"/>
    </ligand>
</feature>
<dbReference type="InterPro" id="IPR003829">
    <property type="entry name" value="Pirin_N_dom"/>
</dbReference>
<feature type="domain" description="Pirin N-terminal" evidence="4">
    <location>
        <begin position="12"/>
        <end position="118"/>
    </location>
</feature>
<gene>
    <name evidence="6" type="ORF">FXB38_10765</name>
</gene>
<keyword evidence="7" id="KW-1185">Reference proteome</keyword>
<comment type="similarity">
    <text evidence="1 3">Belongs to the pirin family.</text>
</comment>
<reference evidence="6 7" key="1">
    <citation type="submission" date="2019-08" db="EMBL/GenBank/DDBJ databases">
        <title>Bradyrhizobium hipponensis sp. nov., a rhizobium isolated from a Lupinus angustifolius root nodule in Tunisia.</title>
        <authorList>
            <person name="Off K."/>
            <person name="Rejili M."/>
            <person name="Mars M."/>
            <person name="Brachmann A."/>
            <person name="Marin M."/>
        </authorList>
    </citation>
    <scope>NUCLEOTIDE SEQUENCE [LARGE SCALE GENOMIC DNA]</scope>
    <source>
        <strain evidence="6 7">CTAW11</strain>
    </source>
</reference>
<dbReference type="Gene3D" id="2.60.120.10">
    <property type="entry name" value="Jelly Rolls"/>
    <property type="match status" value="2"/>
</dbReference>
<evidence type="ECO:0000256" key="2">
    <source>
        <dbReference type="PIRSR" id="PIRSR006232-1"/>
    </source>
</evidence>
<evidence type="ECO:0000256" key="3">
    <source>
        <dbReference type="RuleBase" id="RU003457"/>
    </source>
</evidence>
<dbReference type="InterPro" id="IPR014710">
    <property type="entry name" value="RmlC-like_jellyroll"/>
</dbReference>
<dbReference type="EMBL" id="VSSR01000017">
    <property type="protein sequence ID" value="TYL85549.1"/>
    <property type="molecule type" value="Genomic_DNA"/>
</dbReference>
<name>A0A5S4WVG9_9BRAD</name>
<sequence>MLQLRSKETLDHGDRGWLKARHHFIVSAEGNPANGPLGALVVWNDDEIAPGSGFGRHSHADMEIVTYVRQGAVTHEDSAGNLGRTVAGDVQVMSAGSGISHSEHNRDDDPLKLFQIWLLPRQRGGTPRWDTRKFPKADRAGHLIELASGNPENAEALMIRADARVLGATLLARTTLTHTPSAHLRHTYLAPAQGAILVNGQRVAVGDGIAAIDEPKLIITAIENAEFILVDAA</sequence>
<dbReference type="Proteomes" id="UP000324853">
    <property type="component" value="Unassembled WGS sequence"/>
</dbReference>
<keyword evidence="2" id="KW-0408">Iron</keyword>
<dbReference type="AlphaFoldDB" id="A0A5S4WVG9"/>
<feature type="binding site" evidence="2">
    <location>
        <position position="59"/>
    </location>
    <ligand>
        <name>Fe cation</name>
        <dbReference type="ChEBI" id="CHEBI:24875"/>
    </ligand>
</feature>
<dbReference type="PANTHER" id="PTHR43212">
    <property type="entry name" value="QUERCETIN 2,3-DIOXYGENASE"/>
    <property type="match status" value="1"/>
</dbReference>
<keyword evidence="2" id="KW-0479">Metal-binding</keyword>
<evidence type="ECO:0000259" key="5">
    <source>
        <dbReference type="Pfam" id="PF17954"/>
    </source>
</evidence>
<organism evidence="6 7">
    <name type="scientific">Bradyrhizobium cytisi</name>
    <dbReference type="NCBI Taxonomy" id="515489"/>
    <lineage>
        <taxon>Bacteria</taxon>
        <taxon>Pseudomonadati</taxon>
        <taxon>Pseudomonadota</taxon>
        <taxon>Alphaproteobacteria</taxon>
        <taxon>Hyphomicrobiales</taxon>
        <taxon>Nitrobacteraceae</taxon>
        <taxon>Bradyrhizobium</taxon>
    </lineage>
</organism>
<dbReference type="PIRSF" id="PIRSF006232">
    <property type="entry name" value="Pirin"/>
    <property type="match status" value="1"/>
</dbReference>
<comment type="cofactor">
    <cofactor evidence="2">
        <name>Fe cation</name>
        <dbReference type="ChEBI" id="CHEBI:24875"/>
    </cofactor>
    <text evidence="2">Binds 1 Fe cation per subunit.</text>
</comment>
<dbReference type="RefSeq" id="WP_148750836.1">
    <property type="nucleotide sequence ID" value="NZ_VSSR01000017.1"/>
</dbReference>
<protein>
    <submittedName>
        <fullName evidence="6">Pirin family protein</fullName>
    </submittedName>
</protein>
<feature type="binding site" evidence="2">
    <location>
        <position position="101"/>
    </location>
    <ligand>
        <name>Fe cation</name>
        <dbReference type="ChEBI" id="CHEBI:24875"/>
    </ligand>
</feature>
<dbReference type="InterPro" id="IPR012093">
    <property type="entry name" value="Pirin"/>
</dbReference>
<dbReference type="SUPFAM" id="SSF51182">
    <property type="entry name" value="RmlC-like cupins"/>
    <property type="match status" value="1"/>
</dbReference>
<proteinExistence type="inferred from homology"/>
<comment type="caution">
    <text evidence="6">The sequence shown here is derived from an EMBL/GenBank/DDBJ whole genome shotgun (WGS) entry which is preliminary data.</text>
</comment>
<dbReference type="Pfam" id="PF02678">
    <property type="entry name" value="Pirin"/>
    <property type="match status" value="1"/>
</dbReference>
<evidence type="ECO:0000256" key="1">
    <source>
        <dbReference type="ARBA" id="ARBA00008416"/>
    </source>
</evidence>
<dbReference type="CDD" id="cd02910">
    <property type="entry name" value="cupin_Yhhw_N"/>
    <property type="match status" value="1"/>
</dbReference>
<accession>A0A5S4WVG9</accession>
<dbReference type="OrthoDB" id="9780903at2"/>
<evidence type="ECO:0000313" key="7">
    <source>
        <dbReference type="Proteomes" id="UP000324853"/>
    </source>
</evidence>
<dbReference type="PANTHER" id="PTHR43212:SF3">
    <property type="entry name" value="QUERCETIN 2,3-DIOXYGENASE"/>
    <property type="match status" value="1"/>
</dbReference>
<feature type="domain" description="Quercetin 2,3-dioxygenase C-terminal cupin" evidence="5">
    <location>
        <begin position="147"/>
        <end position="231"/>
    </location>
</feature>
<dbReference type="GO" id="GO:0046872">
    <property type="term" value="F:metal ion binding"/>
    <property type="evidence" value="ECO:0007669"/>
    <property type="project" value="UniProtKB-KW"/>
</dbReference>
<evidence type="ECO:0000259" key="4">
    <source>
        <dbReference type="Pfam" id="PF02678"/>
    </source>
</evidence>
<dbReference type="InterPro" id="IPR011051">
    <property type="entry name" value="RmlC_Cupin_sf"/>
</dbReference>
<feature type="binding site" evidence="2">
    <location>
        <position position="103"/>
    </location>
    <ligand>
        <name>Fe cation</name>
        <dbReference type="ChEBI" id="CHEBI:24875"/>
    </ligand>
</feature>